<sequence>MSHELGYRDDKHIFFTEISSMSSQHRFPFSAINYVESLGELTNEVFSTVAKYLHRNGIRTVETVYCMLDKMRVDKKLDDIYDKIFHEERDDVRDEVDKYLRELELQCGQSYSSTPLGIATFFSFFSIVLLGMGFCMMTCSWGKIRKNRCSFIFNVGSKAFFTKLVEKAPG</sequence>
<dbReference type="Proteomes" id="UP000183832">
    <property type="component" value="Unassembled WGS sequence"/>
</dbReference>
<dbReference type="EMBL" id="CVRI01000007">
    <property type="protein sequence ID" value="CRK88418.1"/>
    <property type="molecule type" value="Genomic_DNA"/>
</dbReference>
<keyword evidence="1" id="KW-0812">Transmembrane</keyword>
<keyword evidence="1" id="KW-0472">Membrane</keyword>
<gene>
    <name evidence="2" type="ORF">CLUMA_CG002195</name>
</gene>
<reference evidence="2 3" key="1">
    <citation type="submission" date="2015-04" db="EMBL/GenBank/DDBJ databases">
        <authorList>
            <person name="Syromyatnikov M.Y."/>
            <person name="Popov V.N."/>
        </authorList>
    </citation>
    <scope>NUCLEOTIDE SEQUENCE [LARGE SCALE GENOMIC DNA]</scope>
</reference>
<evidence type="ECO:0000313" key="2">
    <source>
        <dbReference type="EMBL" id="CRK88418.1"/>
    </source>
</evidence>
<keyword evidence="3" id="KW-1185">Reference proteome</keyword>
<evidence type="ECO:0000256" key="1">
    <source>
        <dbReference type="SAM" id="Phobius"/>
    </source>
</evidence>
<keyword evidence="1" id="KW-1133">Transmembrane helix</keyword>
<accession>A0A1J1HLJ9</accession>
<protein>
    <submittedName>
        <fullName evidence="2">CLUMA_CG002195, isoform A</fullName>
    </submittedName>
</protein>
<name>A0A1J1HLJ9_9DIPT</name>
<dbReference type="AlphaFoldDB" id="A0A1J1HLJ9"/>
<feature type="transmembrane region" description="Helical" evidence="1">
    <location>
        <begin position="116"/>
        <end position="138"/>
    </location>
</feature>
<proteinExistence type="predicted"/>
<evidence type="ECO:0000313" key="3">
    <source>
        <dbReference type="Proteomes" id="UP000183832"/>
    </source>
</evidence>
<organism evidence="2 3">
    <name type="scientific">Clunio marinus</name>
    <dbReference type="NCBI Taxonomy" id="568069"/>
    <lineage>
        <taxon>Eukaryota</taxon>
        <taxon>Metazoa</taxon>
        <taxon>Ecdysozoa</taxon>
        <taxon>Arthropoda</taxon>
        <taxon>Hexapoda</taxon>
        <taxon>Insecta</taxon>
        <taxon>Pterygota</taxon>
        <taxon>Neoptera</taxon>
        <taxon>Endopterygota</taxon>
        <taxon>Diptera</taxon>
        <taxon>Nematocera</taxon>
        <taxon>Chironomoidea</taxon>
        <taxon>Chironomidae</taxon>
        <taxon>Clunio</taxon>
    </lineage>
</organism>